<evidence type="ECO:0008006" key="4">
    <source>
        <dbReference type="Google" id="ProtNLM"/>
    </source>
</evidence>
<dbReference type="EMBL" id="JAQQWN010000006">
    <property type="protein sequence ID" value="KAK8080707.1"/>
    <property type="molecule type" value="Genomic_DNA"/>
</dbReference>
<evidence type="ECO:0000256" key="1">
    <source>
        <dbReference type="SAM" id="MobiDB-lite"/>
    </source>
</evidence>
<dbReference type="RefSeq" id="XP_066668182.1">
    <property type="nucleotide sequence ID" value="XM_066812840.1"/>
</dbReference>
<organism evidence="2 3">
    <name type="scientific">Apiospora hydei</name>
    <dbReference type="NCBI Taxonomy" id="1337664"/>
    <lineage>
        <taxon>Eukaryota</taxon>
        <taxon>Fungi</taxon>
        <taxon>Dikarya</taxon>
        <taxon>Ascomycota</taxon>
        <taxon>Pezizomycotina</taxon>
        <taxon>Sordariomycetes</taxon>
        <taxon>Xylariomycetidae</taxon>
        <taxon>Amphisphaeriales</taxon>
        <taxon>Apiosporaceae</taxon>
        <taxon>Apiospora</taxon>
    </lineage>
</organism>
<reference evidence="2 3" key="1">
    <citation type="submission" date="2023-01" db="EMBL/GenBank/DDBJ databases">
        <title>Analysis of 21 Apiospora genomes using comparative genomics revels a genus with tremendous synthesis potential of carbohydrate active enzymes and secondary metabolites.</title>
        <authorList>
            <person name="Sorensen T."/>
        </authorList>
    </citation>
    <scope>NUCLEOTIDE SEQUENCE [LARGE SCALE GENOMIC DNA]</scope>
    <source>
        <strain evidence="2 3">CBS 114990</strain>
    </source>
</reference>
<dbReference type="Gene3D" id="3.90.550.50">
    <property type="match status" value="1"/>
</dbReference>
<accession>A0ABR1WCI4</accession>
<dbReference type="GeneID" id="92045900"/>
<keyword evidence="3" id="KW-1185">Reference proteome</keyword>
<evidence type="ECO:0000313" key="2">
    <source>
        <dbReference type="EMBL" id="KAK8080707.1"/>
    </source>
</evidence>
<dbReference type="Proteomes" id="UP001433268">
    <property type="component" value="Unassembled WGS sequence"/>
</dbReference>
<comment type="caution">
    <text evidence="2">The sequence shown here is derived from an EMBL/GenBank/DDBJ whole genome shotgun (WGS) entry which is preliminary data.</text>
</comment>
<sequence length="684" mass="75120">MFFSIGPRSRGRNRVRFHQIAGAALVLFVMLSILRMARRVRSARSPQRSIYDYTEGKVMPAAAAAAAGVAGATTTTAKKLSPEEEMAEYLRGLVSRHGLTQDITFHARRIQPVFKTRQKRESMTVIRKKFGPRYGFATIKVPAPAEEADHHELKRGSQQQQQQPLSPVVTGIDPAVLKLPLPGPPELPDQVDASPFLLGIATTYSRLVASKASLLHDWARWLTDGQGRSNGAELLLVLHRASTSEVGHVSAKLHELGIDATVRSSSSAAGVGAVGGSSPDSDSTWSYLELVGQLSRRAREISKEIENGGKKKTSEKKYLGLVDDDVFFPCMHRLVARLGKLDPKENAYVGLPSERADWTTTEEGNVTMTYGGGAVFVTRPMADAITKMPCARQPQLQPEQEAGIGGGTPPAPQAVEEAAATTGQWDERLYRCVAAHHSSRLRVMPSLYIPDDDAGDGGDGDYESGLQPLTLHHYRQRHQRFAPSRAHLIASLAGEGSFLHRFLFRGDGWVLVNGHSIAEYPDGVDIAPLSRVSSSSQKKSAAAVLVTQQPDKFIHAGIENRKDDNEEGRIADVRLASRITMDSDAAQKQERKDQKVVSWTGVKRVWQHLDSRIVKDEAGGIKEVWQAYVKRTEAALEYNDDRLDPSDTVHRQDGVSDPELRNCTDLGEGIMMSQLTKKLRGDRL</sequence>
<feature type="region of interest" description="Disordered" evidence="1">
    <location>
        <begin position="146"/>
        <end position="166"/>
    </location>
</feature>
<name>A0ABR1WCI4_9PEZI</name>
<gene>
    <name evidence="2" type="ORF">PG997_008525</name>
</gene>
<protein>
    <recommendedName>
        <fullName evidence="4">Glycosyltransferase family 31 protein</fullName>
    </recommendedName>
</protein>
<evidence type="ECO:0000313" key="3">
    <source>
        <dbReference type="Proteomes" id="UP001433268"/>
    </source>
</evidence>
<proteinExistence type="predicted"/>